<organism evidence="2">
    <name type="scientific">Dehalogenimonas sp. 4OHTPN</name>
    <dbReference type="NCBI Taxonomy" id="3166643"/>
    <lineage>
        <taxon>Bacteria</taxon>
        <taxon>Bacillati</taxon>
        <taxon>Chloroflexota</taxon>
        <taxon>Dehalococcoidia</taxon>
        <taxon>Dehalococcoidales</taxon>
        <taxon>Dehalococcoidaceae</taxon>
        <taxon>Dehalogenimonas</taxon>
    </lineage>
</organism>
<proteinExistence type="predicted"/>
<dbReference type="InterPro" id="IPR001387">
    <property type="entry name" value="Cro/C1-type_HTH"/>
</dbReference>
<dbReference type="AlphaFoldDB" id="A0AAU8GB17"/>
<sequence length="421" mass="47187">MTPTKQGKYEFSGDALVEIRKGLGITQTKMAEMLDVPPNTLSRWETGVTVPDAESLASIYSLAKEKGISPIFFNLRRIPLNVTAGSTSTNPIVDPLSCFEALHAYLTTQIEILGVESEPTIKIQITNSAPEESKKPRVVFTGVGLSIAITGSDGASIYRPSSPKVRIKRIPETFKDHTPSSVETPWQNDSKRRGLLNKTFTRTDKVIFPDITPRESEYGEVLFPGQSLIYELDIDPMSLPYLEFKTEGTISRRYLFHYQDTFTMPEEVIKPVVVNALRDLNSIDLYGILHSLLSSMPKFNTETRLVEVQTFAQSFPTAVAKLKATQEDLQKLWYLHKLSIFRAQIRASFIFLGEIITRLDSMKKAIESNVTDRVSADTSSLLALKALATKLDSETQDLMKSYNITSEEVDHKPLPWNDSIV</sequence>
<dbReference type="SUPFAM" id="SSF47413">
    <property type="entry name" value="lambda repressor-like DNA-binding domains"/>
    <property type="match status" value="1"/>
</dbReference>
<dbReference type="SMART" id="SM00530">
    <property type="entry name" value="HTH_XRE"/>
    <property type="match status" value="1"/>
</dbReference>
<protein>
    <submittedName>
        <fullName evidence="2">Helix-turn-helix transcriptional regulator</fullName>
    </submittedName>
</protein>
<feature type="domain" description="HTH cro/C1-type" evidence="1">
    <location>
        <begin position="16"/>
        <end position="59"/>
    </location>
</feature>
<evidence type="ECO:0000313" key="2">
    <source>
        <dbReference type="EMBL" id="XCH33251.1"/>
    </source>
</evidence>
<dbReference type="InterPro" id="IPR010982">
    <property type="entry name" value="Lambda_DNA-bd_dom_sf"/>
</dbReference>
<reference evidence="2" key="1">
    <citation type="submission" date="2024-06" db="EMBL/GenBank/DDBJ databases">
        <title>A Novel Isolate, Dehalogenimonas sp. Strain 4OHTPN, Dechlorinates Aromatic 4 Hydroxy chlorothalonil by a Novel Reductive Dehalogenase.</title>
        <authorList>
            <person name="Liu G."/>
        </authorList>
    </citation>
    <scope>NUCLEOTIDE SEQUENCE</scope>
    <source>
        <strain evidence="2">4OHTPN</strain>
    </source>
</reference>
<dbReference type="EMBL" id="CP159307">
    <property type="protein sequence ID" value="XCH33251.1"/>
    <property type="molecule type" value="Genomic_DNA"/>
</dbReference>
<dbReference type="RefSeq" id="WP_353714493.1">
    <property type="nucleotide sequence ID" value="NZ_CP159307.1"/>
</dbReference>
<accession>A0AAU8GB17</accession>
<gene>
    <name evidence="2" type="ORF">ABV300_08905</name>
</gene>
<dbReference type="PROSITE" id="PS50943">
    <property type="entry name" value="HTH_CROC1"/>
    <property type="match status" value="1"/>
</dbReference>
<dbReference type="Gene3D" id="1.10.260.40">
    <property type="entry name" value="lambda repressor-like DNA-binding domains"/>
    <property type="match status" value="1"/>
</dbReference>
<evidence type="ECO:0000259" key="1">
    <source>
        <dbReference type="PROSITE" id="PS50943"/>
    </source>
</evidence>
<dbReference type="CDD" id="cd00093">
    <property type="entry name" value="HTH_XRE"/>
    <property type="match status" value="1"/>
</dbReference>
<name>A0AAU8GB17_9CHLR</name>
<dbReference type="Pfam" id="PF01381">
    <property type="entry name" value="HTH_3"/>
    <property type="match status" value="1"/>
</dbReference>
<dbReference type="GO" id="GO:0003677">
    <property type="term" value="F:DNA binding"/>
    <property type="evidence" value="ECO:0007669"/>
    <property type="project" value="InterPro"/>
</dbReference>